<keyword evidence="1" id="KW-0812">Transmembrane</keyword>
<feature type="transmembrane region" description="Helical" evidence="1">
    <location>
        <begin position="55"/>
        <end position="75"/>
    </location>
</feature>
<dbReference type="EMBL" id="CP031263">
    <property type="protein sequence ID" value="AXH91512.1"/>
    <property type="molecule type" value="Genomic_DNA"/>
</dbReference>
<accession>A0A6N3K1G6</accession>
<evidence type="ECO:0000256" key="1">
    <source>
        <dbReference type="SAM" id="Phobius"/>
    </source>
</evidence>
<reference evidence="2 3" key="2">
    <citation type="submission" date="2018-08" db="EMBL/GenBank/DDBJ databases">
        <title>Streptomyces kandeliansis sp. nov., an endophytic bacterium isolated from mangrove plant.</title>
        <authorList>
            <person name="Wang R."/>
        </authorList>
    </citation>
    <scope>NUCLEOTIDE SEQUENCE [LARGE SCALE GENOMIC DNA]</scope>
    <source>
        <strain evidence="3">H14(2018)</strain>
    </source>
</reference>
<dbReference type="SUPFAM" id="SSF103473">
    <property type="entry name" value="MFS general substrate transporter"/>
    <property type="match status" value="1"/>
</dbReference>
<evidence type="ECO:0000313" key="2">
    <source>
        <dbReference type="EMBL" id="AXH91512.1"/>
    </source>
</evidence>
<evidence type="ECO:0008006" key="4">
    <source>
        <dbReference type="Google" id="ProtNLM"/>
    </source>
</evidence>
<sequence>MITAARPRLRRLLPTSAPARVLVVTTVVNTIGNGLWVTISMLYLTRVVDLGATPVGLGLTVAAAVSFAASTPMGYMADRYGRRRLELASYLGLGAACGRHAGFRWALSWRAPRSL</sequence>
<dbReference type="RefSeq" id="WP_013285034.1">
    <property type="nucleotide sequence ID" value="NZ_CBDRJL010000069.1"/>
</dbReference>
<dbReference type="InterPro" id="IPR036259">
    <property type="entry name" value="MFS_trans_sf"/>
</dbReference>
<protein>
    <recommendedName>
        <fullName evidence="4">MFS transporter</fullName>
    </recommendedName>
</protein>
<dbReference type="AlphaFoldDB" id="A0A6N3K1G6"/>
<proteinExistence type="predicted"/>
<keyword evidence="1" id="KW-0472">Membrane</keyword>
<evidence type="ECO:0000313" key="3">
    <source>
        <dbReference type="Proteomes" id="UP000253958"/>
    </source>
</evidence>
<keyword evidence="1" id="KW-1133">Transmembrane helix</keyword>
<gene>
    <name evidence="2" type="ORF">DVH21_17155</name>
</gene>
<feature type="transmembrane region" description="Helical" evidence="1">
    <location>
        <begin position="21"/>
        <end position="43"/>
    </location>
</feature>
<reference evidence="2 3" key="1">
    <citation type="submission" date="2018-07" db="EMBL/GenBank/DDBJ databases">
        <authorList>
            <person name="Ye Y."/>
        </authorList>
    </citation>
    <scope>NUCLEOTIDE SEQUENCE [LARGE SCALE GENOMIC DNA]</scope>
    <source>
        <strain evidence="3">H14(2018)</strain>
    </source>
</reference>
<organism evidence="2 3">
    <name type="scientific">Micromonospora aurantiaca</name>
    <name type="common">nom. illeg.</name>
    <dbReference type="NCBI Taxonomy" id="47850"/>
    <lineage>
        <taxon>Bacteria</taxon>
        <taxon>Bacillati</taxon>
        <taxon>Actinomycetota</taxon>
        <taxon>Actinomycetes</taxon>
        <taxon>Micromonosporales</taxon>
        <taxon>Micromonosporaceae</taxon>
        <taxon>Micromonospora</taxon>
    </lineage>
</organism>
<dbReference type="Proteomes" id="UP000253958">
    <property type="component" value="Chromosome"/>
</dbReference>
<dbReference type="Gene3D" id="1.20.1250.20">
    <property type="entry name" value="MFS general substrate transporter like domains"/>
    <property type="match status" value="1"/>
</dbReference>
<name>A0A6N3K1G6_9ACTN</name>